<dbReference type="RefSeq" id="WP_095174329.1">
    <property type="nucleotide sequence ID" value="NZ_NQOF01000003.1"/>
</dbReference>
<dbReference type="InterPro" id="IPR050572">
    <property type="entry name" value="Fe-S_Ferredoxin"/>
</dbReference>
<dbReference type="InterPro" id="IPR017900">
    <property type="entry name" value="4Fe4S_Fe_S_CS"/>
</dbReference>
<evidence type="ECO:0000259" key="5">
    <source>
        <dbReference type="PROSITE" id="PS51379"/>
    </source>
</evidence>
<dbReference type="PANTHER" id="PTHR43687">
    <property type="entry name" value="ADENYLYLSULFATE REDUCTASE, BETA SUBUNIT"/>
    <property type="match status" value="1"/>
</dbReference>
<evidence type="ECO:0000256" key="3">
    <source>
        <dbReference type="ARBA" id="ARBA00023004"/>
    </source>
</evidence>
<dbReference type="EMBL" id="BAABYW010000001">
    <property type="protein sequence ID" value="GAA6409592.1"/>
    <property type="molecule type" value="Genomic_DNA"/>
</dbReference>
<name>A0ABQ0BDQ4_9FIRM</name>
<dbReference type="NCBIfam" id="NF038196">
    <property type="entry name" value="ferrodoxin_EFR1"/>
    <property type="match status" value="1"/>
</dbReference>
<feature type="domain" description="4Fe-4S ferredoxin-type" evidence="5">
    <location>
        <begin position="218"/>
        <end position="241"/>
    </location>
</feature>
<dbReference type="PANTHER" id="PTHR43687:SF1">
    <property type="entry name" value="FERREDOXIN III"/>
    <property type="match status" value="1"/>
</dbReference>
<keyword evidence="1" id="KW-0004">4Fe-4S</keyword>
<dbReference type="InterPro" id="IPR017896">
    <property type="entry name" value="4Fe4S_Fe-S-bd"/>
</dbReference>
<reference evidence="6 7" key="1">
    <citation type="submission" date="2024-04" db="EMBL/GenBank/DDBJ databases">
        <title>Defined microbial consortia suppress multidrug-resistant proinflammatory Enterobacteriaceae via ecological control.</title>
        <authorList>
            <person name="Furuichi M."/>
            <person name="Kawaguchi T."/>
            <person name="Pust M."/>
            <person name="Yasuma K."/>
            <person name="Plichta D."/>
            <person name="Hasegawa N."/>
            <person name="Ohya T."/>
            <person name="Bhattarai S."/>
            <person name="Sasajima S."/>
            <person name="Aoto Y."/>
            <person name="Tuganbaev T."/>
            <person name="Yaginuma M."/>
            <person name="Ueda M."/>
            <person name="Okahashi N."/>
            <person name="Amafuji K."/>
            <person name="Kiridooshi Y."/>
            <person name="Sugita K."/>
            <person name="Strazar M."/>
            <person name="Skelly A."/>
            <person name="Suda W."/>
            <person name="Hattori M."/>
            <person name="Nakamoto N."/>
            <person name="Caballero S."/>
            <person name="Norman J."/>
            <person name="Olle B."/>
            <person name="Tanoue T."/>
            <person name="Arita M."/>
            <person name="Bucci V."/>
            <person name="Atarashi K."/>
            <person name="Xavier R."/>
            <person name="Honda K."/>
        </authorList>
    </citation>
    <scope>NUCLEOTIDE SEQUENCE [LARGE SCALE GENOMIC DNA]</scope>
    <source>
        <strain evidence="7">k04-0078-D8-1</strain>
    </source>
</reference>
<gene>
    <name evidence="6" type="ORF">K040078D81_37090</name>
</gene>
<dbReference type="Pfam" id="PF14697">
    <property type="entry name" value="Fer4_21"/>
    <property type="match status" value="1"/>
</dbReference>
<evidence type="ECO:0000256" key="2">
    <source>
        <dbReference type="ARBA" id="ARBA00022723"/>
    </source>
</evidence>
<keyword evidence="4" id="KW-0411">Iron-sulfur</keyword>
<dbReference type="InterPro" id="IPR029039">
    <property type="entry name" value="Flavoprotein-like_sf"/>
</dbReference>
<evidence type="ECO:0000313" key="6">
    <source>
        <dbReference type="EMBL" id="GAA6409592.1"/>
    </source>
</evidence>
<comment type="caution">
    <text evidence="6">The sequence shown here is derived from an EMBL/GenBank/DDBJ whole genome shotgun (WGS) entry which is preliminary data.</text>
</comment>
<organism evidence="6 7">
    <name type="scientific">Blautia hominis</name>
    <dbReference type="NCBI Taxonomy" id="2025493"/>
    <lineage>
        <taxon>Bacteria</taxon>
        <taxon>Bacillati</taxon>
        <taxon>Bacillota</taxon>
        <taxon>Clostridia</taxon>
        <taxon>Lachnospirales</taxon>
        <taxon>Lachnospiraceae</taxon>
        <taxon>Blautia</taxon>
    </lineage>
</organism>
<sequence length="253" mass="28197">MIGIYFSGTGNTKFCVERFLQYYGDTIDVFPVEEERAVTALCDATEILFGYPVYYSNLPKIVRDFITKNSSLFAGKKIYIIATMGLFSGDGAGCGARLMRRCHAEILGGLHVKMPDCISDEKALKRTSEQNRKIIQDADKKLKDAAESLKAGKPVREGLGLGSHAAGLLGQRLWFYTKTQKYSSRLKIDPGKCIGCGKCMSLCPMENITIREQKALPHAKCTMCYRCVNRCPVQAITLLGKRVYEQSSVEKYL</sequence>
<evidence type="ECO:0000256" key="1">
    <source>
        <dbReference type="ARBA" id="ARBA00022485"/>
    </source>
</evidence>
<protein>
    <submittedName>
        <fullName evidence="6">EFR1 family ferrodoxin</fullName>
    </submittedName>
</protein>
<dbReference type="InterPro" id="IPR026816">
    <property type="entry name" value="Flavodoxin_dom"/>
</dbReference>
<proteinExistence type="predicted"/>
<keyword evidence="2" id="KW-0479">Metal-binding</keyword>
<accession>A0ABQ0BDQ4</accession>
<keyword evidence="3" id="KW-0408">Iron</keyword>
<dbReference type="SUPFAM" id="SSF52218">
    <property type="entry name" value="Flavoproteins"/>
    <property type="match status" value="1"/>
</dbReference>
<evidence type="ECO:0000256" key="4">
    <source>
        <dbReference type="ARBA" id="ARBA00023014"/>
    </source>
</evidence>
<dbReference type="InterPro" id="IPR047964">
    <property type="entry name" value="EFR1-like"/>
</dbReference>
<dbReference type="Pfam" id="PF12724">
    <property type="entry name" value="Flavodoxin_5"/>
    <property type="match status" value="1"/>
</dbReference>
<dbReference type="PROSITE" id="PS51379">
    <property type="entry name" value="4FE4S_FER_2"/>
    <property type="match status" value="2"/>
</dbReference>
<dbReference type="Gene3D" id="3.30.70.20">
    <property type="match status" value="1"/>
</dbReference>
<dbReference type="SUPFAM" id="SSF54862">
    <property type="entry name" value="4Fe-4S ferredoxins"/>
    <property type="match status" value="1"/>
</dbReference>
<dbReference type="Gene3D" id="3.40.50.360">
    <property type="match status" value="1"/>
</dbReference>
<dbReference type="PROSITE" id="PS00198">
    <property type="entry name" value="4FE4S_FER_1"/>
    <property type="match status" value="2"/>
</dbReference>
<evidence type="ECO:0000313" key="7">
    <source>
        <dbReference type="Proteomes" id="UP001600943"/>
    </source>
</evidence>
<keyword evidence="7" id="KW-1185">Reference proteome</keyword>
<dbReference type="Proteomes" id="UP001600943">
    <property type="component" value="Unassembled WGS sequence"/>
</dbReference>
<feature type="domain" description="4Fe-4S ferredoxin-type" evidence="5">
    <location>
        <begin position="184"/>
        <end position="213"/>
    </location>
</feature>